<dbReference type="RefSeq" id="WP_249298678.1">
    <property type="nucleotide sequence ID" value="NZ_JACRSX010000055.1"/>
</dbReference>
<protein>
    <submittedName>
        <fullName evidence="1">Uncharacterized protein</fullName>
    </submittedName>
</protein>
<feature type="non-terminal residue" evidence="1">
    <location>
        <position position="186"/>
    </location>
</feature>
<keyword evidence="2" id="KW-1185">Reference proteome</keyword>
<accession>A0ABR7N517</accession>
<comment type="caution">
    <text evidence="1">The sequence shown here is derived from an EMBL/GenBank/DDBJ whole genome shotgun (WGS) entry which is preliminary data.</text>
</comment>
<evidence type="ECO:0000313" key="1">
    <source>
        <dbReference type="EMBL" id="MBC8563704.1"/>
    </source>
</evidence>
<reference evidence="1 2" key="1">
    <citation type="submission" date="2020-08" db="EMBL/GenBank/DDBJ databases">
        <title>Genome public.</title>
        <authorList>
            <person name="Liu C."/>
            <person name="Sun Q."/>
        </authorList>
    </citation>
    <scope>NUCLEOTIDE SEQUENCE [LARGE SCALE GENOMIC DNA]</scope>
    <source>
        <strain evidence="1 2">NSJ-37</strain>
    </source>
</reference>
<sequence length="186" mass="22350">GDEIADLLGKTLIPDGERDYYQNYFTKKYDKVRRDDISDWKDSDGNWCYPKGYEIQWMPSDDELMASQQFPQELLEDMSTGELYQFIRKAHGFWAQSAFDNYAQMLSYYYCRYNFIAELIRRQDCAEVIHTYYEKTSENDKKQYSKMASRQFSDGKKLEKQEQFQLLEGLEWFFQYKEGKSVPDDL</sequence>
<gene>
    <name evidence="1" type="ORF">H8704_14005</name>
</gene>
<organism evidence="1 2">
    <name type="scientific">Jutongia huaianensis</name>
    <dbReference type="NCBI Taxonomy" id="2763668"/>
    <lineage>
        <taxon>Bacteria</taxon>
        <taxon>Bacillati</taxon>
        <taxon>Bacillota</taxon>
        <taxon>Clostridia</taxon>
        <taxon>Lachnospirales</taxon>
        <taxon>Lachnospiraceae</taxon>
        <taxon>Jutongia</taxon>
    </lineage>
</organism>
<dbReference type="EMBL" id="JACRSX010000055">
    <property type="protein sequence ID" value="MBC8563704.1"/>
    <property type="molecule type" value="Genomic_DNA"/>
</dbReference>
<feature type="non-terminal residue" evidence="1">
    <location>
        <position position="1"/>
    </location>
</feature>
<name>A0ABR7N517_9FIRM</name>
<evidence type="ECO:0000313" key="2">
    <source>
        <dbReference type="Proteomes" id="UP000606193"/>
    </source>
</evidence>
<dbReference type="Proteomes" id="UP000606193">
    <property type="component" value="Unassembled WGS sequence"/>
</dbReference>
<proteinExistence type="predicted"/>